<dbReference type="AlphaFoldDB" id="A0A1T4UVR6"/>
<sequence length="320" mass="36372">MNPYIGHESQLYGVEEHRLVGGKGDGMRLFEVHNGKGIDLTVCADRCADISRLRFKGQNMSYMTACGYVAPAYYDSIGANWLNSFTAGFLTTCGFQNVGIPNEDEGEELPLHGSIGNTPCEHIYYREEGDELCIYATVKDETIFGRKLVLERKISVSTKENVIVITDKILNCGDKDEQVGILYHMNMGYPLLDEDSIITIPSNQVIARNAHAQEDIENWMKVQKPTEHYEERCYYHYFKDGKGYASIEQPKIGTKLEITYDAKELDHFVQWKMMGVRDYVMGLECGNTLPEGRAEMRKRGQLKFVKPGESLNYKVTIRLS</sequence>
<evidence type="ECO:0000313" key="1">
    <source>
        <dbReference type="EMBL" id="SKA56511.1"/>
    </source>
</evidence>
<dbReference type="Pfam" id="PF14486">
    <property type="entry name" value="DUF4432"/>
    <property type="match status" value="1"/>
</dbReference>
<dbReference type="Proteomes" id="UP000242432">
    <property type="component" value="Unassembled WGS sequence"/>
</dbReference>
<dbReference type="GO" id="GO:0005975">
    <property type="term" value="P:carbohydrate metabolic process"/>
    <property type="evidence" value="ECO:0007669"/>
    <property type="project" value="InterPro"/>
</dbReference>
<organism evidence="1 2">
    <name type="scientific">Succinivibrio dextrinosolvens DSM 3072</name>
    <dbReference type="NCBI Taxonomy" id="1123324"/>
    <lineage>
        <taxon>Bacteria</taxon>
        <taxon>Pseudomonadati</taxon>
        <taxon>Pseudomonadota</taxon>
        <taxon>Gammaproteobacteria</taxon>
        <taxon>Aeromonadales</taxon>
        <taxon>Succinivibrionaceae</taxon>
        <taxon>Succinivibrio</taxon>
    </lineage>
</organism>
<dbReference type="InterPro" id="IPR011013">
    <property type="entry name" value="Gal_mutarotase_sf_dom"/>
</dbReference>
<evidence type="ECO:0008006" key="3">
    <source>
        <dbReference type="Google" id="ProtNLM"/>
    </source>
</evidence>
<keyword evidence="2" id="KW-1185">Reference proteome</keyword>
<dbReference type="InterPro" id="IPR027839">
    <property type="entry name" value="DUF4432"/>
</dbReference>
<accession>A0A1T4UVR6</accession>
<dbReference type="GO" id="GO:0003824">
    <property type="term" value="F:catalytic activity"/>
    <property type="evidence" value="ECO:0007669"/>
    <property type="project" value="InterPro"/>
</dbReference>
<evidence type="ECO:0000313" key="2">
    <source>
        <dbReference type="Proteomes" id="UP000242432"/>
    </source>
</evidence>
<gene>
    <name evidence="1" type="ORF">SAMN02745213_00015</name>
</gene>
<dbReference type="CDD" id="cd09023">
    <property type="entry name" value="Aldose_epim_Ec_c4013"/>
    <property type="match status" value="1"/>
</dbReference>
<dbReference type="STRING" id="83771.SAMN02910357_02203"/>
<dbReference type="SUPFAM" id="SSF74650">
    <property type="entry name" value="Galactose mutarotase-like"/>
    <property type="match status" value="1"/>
</dbReference>
<dbReference type="GO" id="GO:0030246">
    <property type="term" value="F:carbohydrate binding"/>
    <property type="evidence" value="ECO:0007669"/>
    <property type="project" value="InterPro"/>
</dbReference>
<dbReference type="RefSeq" id="WP_078927696.1">
    <property type="nucleotide sequence ID" value="NZ_FUXX01000001.1"/>
</dbReference>
<dbReference type="InterPro" id="IPR014718">
    <property type="entry name" value="GH-type_carb-bd"/>
</dbReference>
<name>A0A1T4UVR6_9GAMM</name>
<protein>
    <recommendedName>
        <fullName evidence="3">Galactose mutarotase</fullName>
    </recommendedName>
</protein>
<dbReference type="EMBL" id="FUXX01000001">
    <property type="protein sequence ID" value="SKA56511.1"/>
    <property type="molecule type" value="Genomic_DNA"/>
</dbReference>
<proteinExistence type="predicted"/>
<reference evidence="2" key="1">
    <citation type="submission" date="2017-02" db="EMBL/GenBank/DDBJ databases">
        <authorList>
            <person name="Varghese N."/>
            <person name="Submissions S."/>
        </authorList>
    </citation>
    <scope>NUCLEOTIDE SEQUENCE [LARGE SCALE GENOMIC DNA]</scope>
    <source>
        <strain evidence="2">DSM 3072</strain>
    </source>
</reference>
<dbReference type="Gene3D" id="2.70.98.10">
    <property type="match status" value="1"/>
</dbReference>